<name>A0ACB7G0J6_MANES</name>
<evidence type="ECO:0000313" key="1">
    <source>
        <dbReference type="EMBL" id="KAG8633600.1"/>
    </source>
</evidence>
<keyword evidence="2" id="KW-1185">Reference proteome</keyword>
<organism evidence="1 2">
    <name type="scientific">Manihot esculenta</name>
    <name type="common">Cassava</name>
    <name type="synonym">Jatropha manihot</name>
    <dbReference type="NCBI Taxonomy" id="3983"/>
    <lineage>
        <taxon>Eukaryota</taxon>
        <taxon>Viridiplantae</taxon>
        <taxon>Streptophyta</taxon>
        <taxon>Embryophyta</taxon>
        <taxon>Tracheophyta</taxon>
        <taxon>Spermatophyta</taxon>
        <taxon>Magnoliopsida</taxon>
        <taxon>eudicotyledons</taxon>
        <taxon>Gunneridae</taxon>
        <taxon>Pentapetalae</taxon>
        <taxon>rosids</taxon>
        <taxon>fabids</taxon>
        <taxon>Malpighiales</taxon>
        <taxon>Euphorbiaceae</taxon>
        <taxon>Crotonoideae</taxon>
        <taxon>Manihoteae</taxon>
        <taxon>Manihot</taxon>
    </lineage>
</organism>
<dbReference type="Proteomes" id="UP000091857">
    <property type="component" value="Chromosome 18"/>
</dbReference>
<sequence>MEKLKSMVPDRLKQIVADSNADDLHSTSSSLLHFLNKLSQFHQMIRDLTDLEASLCAKNKDAALEFKQKANKCYFNGDYDTALAFYTRALRIAPINADDMDKNLVATLYLNRASLFHKIGLLMECVRDCNRALQISPSYAKAWYRRGKANAALGIYKDAIHDLDVAKNVELSLGGKKQIENELKIIVDQYEGTRSVQHIENTVRNFNEPQQINLLCVTDPDKGRGMVSPCDIPQASLVHKEEPYALIILKSCRDTHCHYCLNELPKDTVPCISCSIPLYCSQHCQVQARGETISCYRTKDGVDDSLPNNLKEYIAEVTSCSDSDPDVECFPEHKHECLGVHWPAVLPSDVVLAGRILAKFISQKRGYMECNLLGTLNLSQSYLQISPEGKLELHIYAIVLLICLQHSFGTELPINGISLSQTIILVSQIRVNAMAVVRMKSTDFHCLPDQFGKFSNIGDALTCSVDQVPVGQAIYTAGSLFNHSCQPNIHAYFLSHTLFIRATEHVAAGHPLELSYGPQVGQWACEDRLNFLEDKYSFRCQCIGCSQLNLSDLVLKAFHCVNPNCNGVVLDHCLDNSELNKLKNFPGVPRMQVLDPFLKVDELKNVAHLALELTNNSFNVQSGSCLNCGSNCDLEASDKARRKALICMKRLQDAIVSKEISTTILSDASRALGVLRSILHGYNKHIAEAEDNLAQAFSLVGDFRSARDHCKASIKILEMLYGSDHIAVGHELIKLSTIQLSLGDPSAADTINRLGLIFLRYYGSHADFIFPYLQTLKREANNLTQEGRVT</sequence>
<comment type="caution">
    <text evidence="1">The sequence shown here is derived from an EMBL/GenBank/DDBJ whole genome shotgun (WGS) entry which is preliminary data.</text>
</comment>
<reference evidence="2" key="1">
    <citation type="journal article" date="2016" name="Nat. Biotechnol.">
        <title>Sequencing wild and cultivated cassava and related species reveals extensive interspecific hybridization and genetic diversity.</title>
        <authorList>
            <person name="Bredeson J.V."/>
            <person name="Lyons J.B."/>
            <person name="Prochnik S.E."/>
            <person name="Wu G.A."/>
            <person name="Ha C.M."/>
            <person name="Edsinger-Gonzales E."/>
            <person name="Grimwood J."/>
            <person name="Schmutz J."/>
            <person name="Rabbi I.Y."/>
            <person name="Egesi C."/>
            <person name="Nauluvula P."/>
            <person name="Lebot V."/>
            <person name="Ndunguru J."/>
            <person name="Mkamilo G."/>
            <person name="Bart R.S."/>
            <person name="Setter T.L."/>
            <person name="Gleadow R.M."/>
            <person name="Kulakow P."/>
            <person name="Ferguson M.E."/>
            <person name="Rounsley S."/>
            <person name="Rokhsar D.S."/>
        </authorList>
    </citation>
    <scope>NUCLEOTIDE SEQUENCE [LARGE SCALE GENOMIC DNA]</scope>
    <source>
        <strain evidence="2">cv. AM560-2</strain>
    </source>
</reference>
<protein>
    <submittedName>
        <fullName evidence="1">Uncharacterized protein</fullName>
    </submittedName>
</protein>
<proteinExistence type="predicted"/>
<evidence type="ECO:0000313" key="2">
    <source>
        <dbReference type="Proteomes" id="UP000091857"/>
    </source>
</evidence>
<dbReference type="EMBL" id="CM004404">
    <property type="protein sequence ID" value="KAG8633600.1"/>
    <property type="molecule type" value="Genomic_DNA"/>
</dbReference>
<gene>
    <name evidence="1" type="ORF">MANES_18G121600v8</name>
</gene>
<accession>A0ACB7G0J6</accession>